<organism evidence="2 3">
    <name type="scientific">Hypsibius exemplaris</name>
    <name type="common">Freshwater tardigrade</name>
    <dbReference type="NCBI Taxonomy" id="2072580"/>
    <lineage>
        <taxon>Eukaryota</taxon>
        <taxon>Metazoa</taxon>
        <taxon>Ecdysozoa</taxon>
        <taxon>Tardigrada</taxon>
        <taxon>Eutardigrada</taxon>
        <taxon>Parachela</taxon>
        <taxon>Hypsibioidea</taxon>
        <taxon>Hypsibiidae</taxon>
        <taxon>Hypsibius</taxon>
    </lineage>
</organism>
<name>A0A9X6RPQ4_HYPEX</name>
<evidence type="ECO:0000313" key="2">
    <source>
        <dbReference type="EMBL" id="OWA55160.1"/>
    </source>
</evidence>
<accession>A0A9X6RPQ4</accession>
<feature type="region of interest" description="Disordered" evidence="1">
    <location>
        <begin position="1"/>
        <end position="24"/>
    </location>
</feature>
<sequence length="228" mass="26237">MGSIMLVKGRKPMGNEEPGENNSIREANHNRFHTGTWGYHRSRGNPQLLQLGGPHFKTQCTTPTGGRDHRPDSSVNLYKGVQDMADLSIFVIEFGINENNYSAMTLSVADRLIYREPVKRDIYLSYADSYMMLEGRFCQRRLENINYDWDRPHVAQYNKKHRYKGPKDREGRNPEAQARMSLRYMSESDYEKVRHGDVCIEAMKASKGNSPISHCGLWKTVSLENLFG</sequence>
<keyword evidence="3" id="KW-1185">Reference proteome</keyword>
<dbReference type="EMBL" id="MTYJ01000562">
    <property type="protein sequence ID" value="OWA55160.1"/>
    <property type="molecule type" value="Genomic_DNA"/>
</dbReference>
<gene>
    <name evidence="2" type="ORF">BV898_19547</name>
</gene>
<proteinExistence type="predicted"/>
<protein>
    <submittedName>
        <fullName evidence="2">Uncharacterized protein</fullName>
    </submittedName>
</protein>
<dbReference type="AlphaFoldDB" id="A0A9X6RPQ4"/>
<dbReference type="Proteomes" id="UP000192578">
    <property type="component" value="Unassembled WGS sequence"/>
</dbReference>
<evidence type="ECO:0000256" key="1">
    <source>
        <dbReference type="SAM" id="MobiDB-lite"/>
    </source>
</evidence>
<reference evidence="3" key="1">
    <citation type="submission" date="2017-01" db="EMBL/GenBank/DDBJ databases">
        <title>Comparative genomics of anhydrobiosis in the tardigrade Hypsibius dujardini.</title>
        <authorList>
            <person name="Yoshida Y."/>
            <person name="Koutsovoulos G."/>
            <person name="Laetsch D."/>
            <person name="Stevens L."/>
            <person name="Kumar S."/>
            <person name="Horikawa D."/>
            <person name="Ishino K."/>
            <person name="Komine S."/>
            <person name="Tomita M."/>
            <person name="Blaxter M."/>
            <person name="Arakawa K."/>
        </authorList>
    </citation>
    <scope>NUCLEOTIDE SEQUENCE [LARGE SCALE GENOMIC DNA]</scope>
    <source>
        <strain evidence="3">Z151</strain>
    </source>
</reference>
<evidence type="ECO:0000313" key="3">
    <source>
        <dbReference type="Proteomes" id="UP000192578"/>
    </source>
</evidence>
<comment type="caution">
    <text evidence="2">The sequence shown here is derived from an EMBL/GenBank/DDBJ whole genome shotgun (WGS) entry which is preliminary data.</text>
</comment>